<feature type="transmembrane region" description="Helical" evidence="1">
    <location>
        <begin position="12"/>
        <end position="35"/>
    </location>
</feature>
<keyword evidence="1" id="KW-0812">Transmembrane</keyword>
<accession>A0ABV9KKR8</accession>
<feature type="transmembrane region" description="Helical" evidence="1">
    <location>
        <begin position="82"/>
        <end position="100"/>
    </location>
</feature>
<evidence type="ECO:0000313" key="3">
    <source>
        <dbReference type="Proteomes" id="UP001595973"/>
    </source>
</evidence>
<comment type="caution">
    <text evidence="2">The sequence shown here is derived from an EMBL/GenBank/DDBJ whole genome shotgun (WGS) entry which is preliminary data.</text>
</comment>
<keyword evidence="1" id="KW-1133">Transmembrane helix</keyword>
<dbReference type="RefSeq" id="WP_380720155.1">
    <property type="nucleotide sequence ID" value="NZ_JBHSGI010000029.1"/>
</dbReference>
<gene>
    <name evidence="2" type="ORF">ACFO5X_19635</name>
</gene>
<sequence>MAGKKRIPIEADLLILSFLGHFAWELLQAPLFSSFDGTDHFAGVFACFQATLGDLAIALFAFWTTRSFTGERNWAADPAARAVLVFLSTGLLVTVGIEFFSTEVLDRWSYDARMPRLPILGTGLAPVLQWLFVPMLVLWYLARLHQEGRDP</sequence>
<evidence type="ECO:0000256" key="1">
    <source>
        <dbReference type="SAM" id="Phobius"/>
    </source>
</evidence>
<reference evidence="3" key="1">
    <citation type="journal article" date="2019" name="Int. J. Syst. Evol. Microbiol.">
        <title>The Global Catalogue of Microorganisms (GCM) 10K type strain sequencing project: providing services to taxonomists for standard genome sequencing and annotation.</title>
        <authorList>
            <consortium name="The Broad Institute Genomics Platform"/>
            <consortium name="The Broad Institute Genome Sequencing Center for Infectious Disease"/>
            <person name="Wu L."/>
            <person name="Ma J."/>
        </authorList>
    </citation>
    <scope>NUCLEOTIDE SEQUENCE [LARGE SCALE GENOMIC DNA]</scope>
    <source>
        <strain evidence="3">CGMCC 4.7283</strain>
    </source>
</reference>
<dbReference type="Proteomes" id="UP001595973">
    <property type="component" value="Unassembled WGS sequence"/>
</dbReference>
<dbReference type="EMBL" id="JBHSGI010000029">
    <property type="protein sequence ID" value="MFC4670772.1"/>
    <property type="molecule type" value="Genomic_DNA"/>
</dbReference>
<feature type="transmembrane region" description="Helical" evidence="1">
    <location>
        <begin position="120"/>
        <end position="142"/>
    </location>
</feature>
<keyword evidence="3" id="KW-1185">Reference proteome</keyword>
<feature type="transmembrane region" description="Helical" evidence="1">
    <location>
        <begin position="41"/>
        <end position="62"/>
    </location>
</feature>
<name>A0ABV9KKR8_9RHOB</name>
<keyword evidence="1" id="KW-0472">Membrane</keyword>
<evidence type="ECO:0000313" key="2">
    <source>
        <dbReference type="EMBL" id="MFC4670772.1"/>
    </source>
</evidence>
<protein>
    <submittedName>
        <fullName evidence="2">Uncharacterized protein</fullName>
    </submittedName>
</protein>
<organism evidence="2 3">
    <name type="scientific">Seohaeicola nanhaiensis</name>
    <dbReference type="NCBI Taxonomy" id="1387282"/>
    <lineage>
        <taxon>Bacteria</taxon>
        <taxon>Pseudomonadati</taxon>
        <taxon>Pseudomonadota</taxon>
        <taxon>Alphaproteobacteria</taxon>
        <taxon>Rhodobacterales</taxon>
        <taxon>Roseobacteraceae</taxon>
        <taxon>Seohaeicola</taxon>
    </lineage>
</organism>
<proteinExistence type="predicted"/>